<dbReference type="EMBL" id="CAJFDH010000004">
    <property type="protein sequence ID" value="CAD5218920.1"/>
    <property type="molecule type" value="Genomic_DNA"/>
</dbReference>
<dbReference type="Proteomes" id="UP000783686">
    <property type="component" value="Unassembled WGS sequence"/>
</dbReference>
<dbReference type="Proteomes" id="UP000614601">
    <property type="component" value="Unassembled WGS sequence"/>
</dbReference>
<organism evidence="2 3">
    <name type="scientific">Bursaphelenchus okinawaensis</name>
    <dbReference type="NCBI Taxonomy" id="465554"/>
    <lineage>
        <taxon>Eukaryota</taxon>
        <taxon>Metazoa</taxon>
        <taxon>Ecdysozoa</taxon>
        <taxon>Nematoda</taxon>
        <taxon>Chromadorea</taxon>
        <taxon>Rhabditida</taxon>
        <taxon>Tylenchina</taxon>
        <taxon>Tylenchomorpha</taxon>
        <taxon>Aphelenchoidea</taxon>
        <taxon>Aphelenchoididae</taxon>
        <taxon>Bursaphelenchus</taxon>
    </lineage>
</organism>
<dbReference type="EMBL" id="CAJFCW020000004">
    <property type="protein sequence ID" value="CAG9112124.1"/>
    <property type="molecule type" value="Genomic_DNA"/>
</dbReference>
<name>A0A811KTY9_9BILA</name>
<comment type="caution">
    <text evidence="2">The sequence shown here is derived from an EMBL/GenBank/DDBJ whole genome shotgun (WGS) entry which is preliminary data.</text>
</comment>
<dbReference type="AlphaFoldDB" id="A0A811KTY9"/>
<keyword evidence="3" id="KW-1185">Reference proteome</keyword>
<reference evidence="2" key="1">
    <citation type="submission" date="2020-09" db="EMBL/GenBank/DDBJ databases">
        <authorList>
            <person name="Kikuchi T."/>
        </authorList>
    </citation>
    <scope>NUCLEOTIDE SEQUENCE</scope>
    <source>
        <strain evidence="2">SH1</strain>
    </source>
</reference>
<sequence length="160" mass="17967">MVLCFGKCGKPTANTAFVAITDIVQFVCLAGYEIIFKHDSRITTEILKSVLVWLYIIGIFVSILLLVGTATNFIPCYVVHIVFTLIFTVVVPFQLFRGNIFETSTAFDIFTWIGGLLLLIAFNIFAIVVVVNGIKYLRQQSKKEEKEINYSTSIVKDEIA</sequence>
<feature type="transmembrane region" description="Helical" evidence="1">
    <location>
        <begin position="12"/>
        <end position="32"/>
    </location>
</feature>
<proteinExistence type="predicted"/>
<evidence type="ECO:0000313" key="3">
    <source>
        <dbReference type="Proteomes" id="UP000614601"/>
    </source>
</evidence>
<evidence type="ECO:0000256" key="1">
    <source>
        <dbReference type="SAM" id="Phobius"/>
    </source>
</evidence>
<feature type="transmembrane region" description="Helical" evidence="1">
    <location>
        <begin position="109"/>
        <end position="134"/>
    </location>
</feature>
<keyword evidence="1" id="KW-0812">Transmembrane</keyword>
<evidence type="ECO:0000313" key="2">
    <source>
        <dbReference type="EMBL" id="CAD5218920.1"/>
    </source>
</evidence>
<feature type="transmembrane region" description="Helical" evidence="1">
    <location>
        <begin position="77"/>
        <end position="97"/>
    </location>
</feature>
<gene>
    <name evidence="2" type="ORF">BOKJ2_LOCUS8130</name>
</gene>
<keyword evidence="1" id="KW-0472">Membrane</keyword>
<accession>A0A811KTY9</accession>
<feature type="transmembrane region" description="Helical" evidence="1">
    <location>
        <begin position="52"/>
        <end position="70"/>
    </location>
</feature>
<protein>
    <submittedName>
        <fullName evidence="2">Uncharacterized protein</fullName>
    </submittedName>
</protein>
<keyword evidence="1" id="KW-1133">Transmembrane helix</keyword>